<evidence type="ECO:0000313" key="2">
    <source>
        <dbReference type="Proteomes" id="UP000294927"/>
    </source>
</evidence>
<accession>A0A4R7UNF0</accession>
<dbReference type="Proteomes" id="UP000294927">
    <property type="component" value="Unassembled WGS sequence"/>
</dbReference>
<evidence type="ECO:0000313" key="1">
    <source>
        <dbReference type="EMBL" id="TDV34511.1"/>
    </source>
</evidence>
<reference evidence="1 2" key="1">
    <citation type="submission" date="2019-03" db="EMBL/GenBank/DDBJ databases">
        <title>Genomic Encyclopedia of Archaeal and Bacterial Type Strains, Phase II (KMG-II): from individual species to whole genera.</title>
        <authorList>
            <person name="Goeker M."/>
        </authorList>
    </citation>
    <scope>NUCLEOTIDE SEQUENCE [LARGE SCALE GENOMIC DNA]</scope>
    <source>
        <strain evidence="1 2">DSM 45499</strain>
    </source>
</reference>
<gene>
    <name evidence="1" type="ORF">CLV71_1394</name>
</gene>
<dbReference type="EMBL" id="SOCP01000039">
    <property type="protein sequence ID" value="TDV34511.1"/>
    <property type="molecule type" value="Genomic_DNA"/>
</dbReference>
<dbReference type="RefSeq" id="WP_166664554.1">
    <property type="nucleotide sequence ID" value="NZ_SOCP01000039.1"/>
</dbReference>
<keyword evidence="2" id="KW-1185">Reference proteome</keyword>
<name>A0A4R7UNF0_9PSEU</name>
<sequence length="47" mass="4890">MPHIVVGAVTPGEGNVTVFGGVEDALSRVRFPAEDKPVHDGFTVAGR</sequence>
<dbReference type="AlphaFoldDB" id="A0A4R7UNF0"/>
<comment type="caution">
    <text evidence="1">The sequence shown here is derived from an EMBL/GenBank/DDBJ whole genome shotgun (WGS) entry which is preliminary data.</text>
</comment>
<proteinExistence type="predicted"/>
<organism evidence="1 2">
    <name type="scientific">Actinophytocola oryzae</name>
    <dbReference type="NCBI Taxonomy" id="502181"/>
    <lineage>
        <taxon>Bacteria</taxon>
        <taxon>Bacillati</taxon>
        <taxon>Actinomycetota</taxon>
        <taxon>Actinomycetes</taxon>
        <taxon>Pseudonocardiales</taxon>
        <taxon>Pseudonocardiaceae</taxon>
    </lineage>
</organism>
<protein>
    <submittedName>
        <fullName evidence="1">Uncharacterized protein</fullName>
    </submittedName>
</protein>